<dbReference type="Proteomes" id="UP001277972">
    <property type="component" value="Unassembled WGS sequence"/>
</dbReference>
<evidence type="ECO:0000313" key="2">
    <source>
        <dbReference type="Proteomes" id="UP001277972"/>
    </source>
</evidence>
<reference evidence="1" key="1">
    <citation type="submission" date="2023-11" db="EMBL/GenBank/DDBJ databases">
        <title>Gracilibacillus pellucida a moderately halophilic bacterium isolated from saline soil in Xinjiang province.</title>
        <authorList>
            <person name="Zhang Z."/>
            <person name="Tan F."/>
            <person name="Wang Y."/>
            <person name="Xia M."/>
        </authorList>
    </citation>
    <scope>NUCLEOTIDE SEQUENCE</scope>
    <source>
        <strain evidence="1">S3-1-1</strain>
    </source>
</reference>
<keyword evidence="2" id="KW-1185">Reference proteome</keyword>
<proteinExistence type="predicted"/>
<dbReference type="EMBL" id="JAWZSR010000006">
    <property type="protein sequence ID" value="MDX8046672.1"/>
    <property type="molecule type" value="Genomic_DNA"/>
</dbReference>
<evidence type="ECO:0000313" key="1">
    <source>
        <dbReference type="EMBL" id="MDX8046672.1"/>
    </source>
</evidence>
<name>A0ACC6M782_9BACI</name>
<organism evidence="1 2">
    <name type="scientific">Gracilibacillus pellucidus</name>
    <dbReference type="NCBI Taxonomy" id="3095368"/>
    <lineage>
        <taxon>Bacteria</taxon>
        <taxon>Bacillati</taxon>
        <taxon>Bacillota</taxon>
        <taxon>Bacilli</taxon>
        <taxon>Bacillales</taxon>
        <taxon>Bacillaceae</taxon>
        <taxon>Gracilibacillus</taxon>
    </lineage>
</organism>
<accession>A0ACC6M782</accession>
<sequence length="346" mass="40856">MKELKRIVNNISEDEAKSLLFNMLLWIKMAEETDQISDQELAGDLKKVYTDFLAYKKKQEKGCDHPDVQTIHIVFGASIAGSMQMALKKMNRQKSEKVIKLADFFAIGPVWKLHTEEGQLYRQQWLEKHINLDEEDTERLLPEFNRTMNTIAAIDEQTPIVIWLGENPHEQTALRYALFLLKEKANDIYLINTSHLYQRLFSREELVCTIRHSGEIDHHQIAYIYQQVSSMERITQVERKRLINEWETLANHEGLLRIWENERVRNVEQSYYDNGIIETMKDIHSKQSNREFVKAARVIGEVLGNAEHYLDDVYLEYRLRQLIIDRVLEIEGVPNAMRYYSVKLRD</sequence>
<comment type="caution">
    <text evidence="1">The sequence shown here is derived from an EMBL/GenBank/DDBJ whole genome shotgun (WGS) entry which is preliminary data.</text>
</comment>
<protein>
    <submittedName>
        <fullName evidence="1">DUF1835 domain-containing protein</fullName>
    </submittedName>
</protein>
<gene>
    <name evidence="1" type="ORF">SH601_11835</name>
</gene>